<accession>A0A368KM80</accession>
<dbReference type="AlphaFoldDB" id="A0A368KM80"/>
<sequence length="255" mass="28792">MDSVKWYAWKPGKNVLRIIPGFDPRHCQAEFDAYAPPPVDARECFYIEARRSKNVGPNKRVVFLDSTRPGPIEKLIQELQGCGDKAAELAIRKLQPANRAFFFVIDRHEEQVGPQCIDWNMLEYIKLFGLFVSPDNGDISCPFQGYDLIVEYIPKEASNNGFAQWPNMTAAANSTPITKDEDKWLDWLGEDLFETTKAGWPHSVEYIQACLDGTGGAFEGVLHLPPPPSEDSMHSRTVYRSPMPFPAPRNWPGSC</sequence>
<proteinExistence type="predicted"/>
<dbReference type="Proteomes" id="UP000253562">
    <property type="component" value="Unassembled WGS sequence"/>
</dbReference>
<comment type="caution">
    <text evidence="1">The sequence shown here is derived from an EMBL/GenBank/DDBJ whole genome shotgun (WGS) entry which is preliminary data.</text>
</comment>
<evidence type="ECO:0000313" key="2">
    <source>
        <dbReference type="Proteomes" id="UP000253562"/>
    </source>
</evidence>
<dbReference type="RefSeq" id="WP_114371136.1">
    <property type="nucleotide sequence ID" value="NZ_QPEX01000042.1"/>
</dbReference>
<protein>
    <submittedName>
        <fullName evidence="1">Uncharacterized protein</fullName>
    </submittedName>
</protein>
<name>A0A368KM80_9BACT</name>
<evidence type="ECO:0000313" key="1">
    <source>
        <dbReference type="EMBL" id="RCS42321.1"/>
    </source>
</evidence>
<organism evidence="1 2">
    <name type="scientific">Bremerella cremea</name>
    <dbReference type="NCBI Taxonomy" id="1031537"/>
    <lineage>
        <taxon>Bacteria</taxon>
        <taxon>Pseudomonadati</taxon>
        <taxon>Planctomycetota</taxon>
        <taxon>Planctomycetia</taxon>
        <taxon>Pirellulales</taxon>
        <taxon>Pirellulaceae</taxon>
        <taxon>Bremerella</taxon>
    </lineage>
</organism>
<dbReference type="EMBL" id="QPEX01000042">
    <property type="protein sequence ID" value="RCS42321.1"/>
    <property type="molecule type" value="Genomic_DNA"/>
</dbReference>
<gene>
    <name evidence="1" type="ORF">DTL42_19475</name>
</gene>
<reference evidence="1 2" key="1">
    <citation type="submission" date="2018-07" db="EMBL/GenBank/DDBJ databases">
        <title>Comparative genomes isolates from brazilian mangrove.</title>
        <authorList>
            <person name="De Araujo J.E."/>
            <person name="Taketani R.G."/>
            <person name="Silva M.C.P."/>
            <person name="Lourenco M.V."/>
            <person name="Oliveira V.M."/>
            <person name="Andreote F.D."/>
        </authorList>
    </citation>
    <scope>NUCLEOTIDE SEQUENCE [LARGE SCALE GENOMIC DNA]</scope>
    <source>
        <strain evidence="1 2">HEX PRIS-MGV</strain>
    </source>
</reference>